<evidence type="ECO:0000313" key="2">
    <source>
        <dbReference type="EMBL" id="ANN16229.1"/>
    </source>
</evidence>
<dbReference type="Proteomes" id="UP000093695">
    <property type="component" value="Chromosome"/>
</dbReference>
<dbReference type="AlphaFoldDB" id="A0A193BVN3"/>
<dbReference type="EMBL" id="CP016174">
    <property type="protein sequence ID" value="ANN16229.1"/>
    <property type="molecule type" value="Genomic_DNA"/>
</dbReference>
<dbReference type="STRING" id="31958.SD37_11635"/>
<dbReference type="RefSeq" id="WP_044851575.1">
    <property type="nucleotide sequence ID" value="NZ_CP016174.1"/>
</dbReference>
<gene>
    <name evidence="2" type="ORF">SD37_11635</name>
</gene>
<reference evidence="2 3" key="1">
    <citation type="journal article" date="2015" name="Genome Announc.">
        <title>Draft Genome Sequence of Norvancomycin-Producing Strain Amycolatopsis orientalis CPCC200066.</title>
        <authorList>
            <person name="Lei X."/>
            <person name="Yuan F."/>
            <person name="Shi Y."/>
            <person name="Li X."/>
            <person name="Wang L."/>
            <person name="Hong B."/>
        </authorList>
    </citation>
    <scope>NUCLEOTIDE SEQUENCE [LARGE SCALE GENOMIC DNA]</scope>
    <source>
        <strain evidence="2 3">B-37</strain>
    </source>
</reference>
<feature type="region of interest" description="Disordered" evidence="1">
    <location>
        <begin position="64"/>
        <end position="87"/>
    </location>
</feature>
<sequence>MNRVPAKLVLHLLNQEADKRGDDRLRLKSATLRSWVHRRHITRGSGGYDLAEILRYLEQRDRRADTVSAERDRAAPPEPGQTWPAES</sequence>
<accession>A0A193BVN3</accession>
<name>A0A193BVN3_AMYOR</name>
<evidence type="ECO:0000256" key="1">
    <source>
        <dbReference type="SAM" id="MobiDB-lite"/>
    </source>
</evidence>
<evidence type="ECO:0000313" key="3">
    <source>
        <dbReference type="Proteomes" id="UP000093695"/>
    </source>
</evidence>
<protein>
    <submittedName>
        <fullName evidence="2">Uncharacterized protein</fullName>
    </submittedName>
</protein>
<dbReference type="KEGG" id="aori:SD37_11635"/>
<proteinExistence type="predicted"/>
<feature type="compositionally biased region" description="Basic and acidic residues" evidence="1">
    <location>
        <begin position="64"/>
        <end position="75"/>
    </location>
</feature>
<keyword evidence="3" id="KW-1185">Reference proteome</keyword>
<organism evidence="2 3">
    <name type="scientific">Amycolatopsis orientalis</name>
    <name type="common">Nocardia orientalis</name>
    <dbReference type="NCBI Taxonomy" id="31958"/>
    <lineage>
        <taxon>Bacteria</taxon>
        <taxon>Bacillati</taxon>
        <taxon>Actinomycetota</taxon>
        <taxon>Actinomycetes</taxon>
        <taxon>Pseudonocardiales</taxon>
        <taxon>Pseudonocardiaceae</taxon>
        <taxon>Amycolatopsis</taxon>
    </lineage>
</organism>